<feature type="region of interest" description="Disordered" evidence="2">
    <location>
        <begin position="234"/>
        <end position="255"/>
    </location>
</feature>
<keyword evidence="6" id="KW-1185">Reference proteome</keyword>
<evidence type="ECO:0000259" key="4">
    <source>
        <dbReference type="Pfam" id="PF19087"/>
    </source>
</evidence>
<feature type="chain" id="PRO_5047147112" evidence="3">
    <location>
        <begin position="29"/>
        <end position="466"/>
    </location>
</feature>
<name>A0ABW1RXN3_9LACO</name>
<dbReference type="EMBL" id="JBHSSC010000007">
    <property type="protein sequence ID" value="MFC6180218.1"/>
    <property type="molecule type" value="Genomic_DNA"/>
</dbReference>
<dbReference type="RefSeq" id="WP_137628894.1">
    <property type="nucleotide sequence ID" value="NZ_BJDJ01000013.1"/>
</dbReference>
<evidence type="ECO:0000256" key="2">
    <source>
        <dbReference type="SAM" id="MobiDB-lite"/>
    </source>
</evidence>
<keyword evidence="3" id="KW-0732">Signal</keyword>
<comment type="similarity">
    <text evidence="1">Belongs to the glycosyl hydrolase 25 family.</text>
</comment>
<protein>
    <submittedName>
        <fullName evidence="5">GH25 family lysozyme</fullName>
    </submittedName>
</protein>
<accession>A0ABW1RXN3</accession>
<proteinExistence type="inferred from homology"/>
<evidence type="ECO:0000256" key="3">
    <source>
        <dbReference type="SAM" id="SignalP"/>
    </source>
</evidence>
<dbReference type="PANTHER" id="PTHR34135:SF1">
    <property type="entry name" value="GLYCOSYL HYDROLASE FAMILY 25"/>
    <property type="match status" value="1"/>
</dbReference>
<dbReference type="Pfam" id="PF19087">
    <property type="entry name" value="DUF5776"/>
    <property type="match status" value="1"/>
</dbReference>
<dbReference type="Gene3D" id="3.20.20.80">
    <property type="entry name" value="Glycosidases"/>
    <property type="match status" value="1"/>
</dbReference>
<evidence type="ECO:0000313" key="6">
    <source>
        <dbReference type="Proteomes" id="UP001596282"/>
    </source>
</evidence>
<dbReference type="PANTHER" id="PTHR34135">
    <property type="entry name" value="LYSOZYME"/>
    <property type="match status" value="1"/>
</dbReference>
<organism evidence="5 6">
    <name type="scientific">Lactiplantibacillus daowaiensis</name>
    <dbReference type="NCBI Taxonomy" id="2559918"/>
    <lineage>
        <taxon>Bacteria</taxon>
        <taxon>Bacillati</taxon>
        <taxon>Bacillota</taxon>
        <taxon>Bacilli</taxon>
        <taxon>Lactobacillales</taxon>
        <taxon>Lactobacillaceae</taxon>
        <taxon>Lactiplantibacillus</taxon>
    </lineage>
</organism>
<dbReference type="PROSITE" id="PS51904">
    <property type="entry name" value="GLYCOSYL_HYDROL_F25_2"/>
    <property type="match status" value="1"/>
</dbReference>
<dbReference type="InterPro" id="IPR044081">
    <property type="entry name" value="DUF5776"/>
</dbReference>
<gene>
    <name evidence="5" type="ORF">ACFP5Y_03135</name>
</gene>
<feature type="domain" description="DUF5776" evidence="4">
    <location>
        <begin position="395"/>
        <end position="464"/>
    </location>
</feature>
<reference evidence="6" key="1">
    <citation type="journal article" date="2019" name="Int. J. Syst. Evol. Microbiol.">
        <title>The Global Catalogue of Microorganisms (GCM) 10K type strain sequencing project: providing services to taxonomists for standard genome sequencing and annotation.</title>
        <authorList>
            <consortium name="The Broad Institute Genomics Platform"/>
            <consortium name="The Broad Institute Genome Sequencing Center for Infectious Disease"/>
            <person name="Wu L."/>
            <person name="Ma J."/>
        </authorList>
    </citation>
    <scope>NUCLEOTIDE SEQUENCE [LARGE SCALE GENOMIC DNA]</scope>
    <source>
        <strain evidence="6">CCM 8933</strain>
    </source>
</reference>
<evidence type="ECO:0000256" key="1">
    <source>
        <dbReference type="ARBA" id="ARBA00010646"/>
    </source>
</evidence>
<dbReference type="SUPFAM" id="SSF51445">
    <property type="entry name" value="(Trans)glycosidases"/>
    <property type="match status" value="1"/>
</dbReference>
<dbReference type="Proteomes" id="UP001596282">
    <property type="component" value="Unassembled WGS sequence"/>
</dbReference>
<dbReference type="InterPro" id="IPR002053">
    <property type="entry name" value="Glyco_hydro_25"/>
</dbReference>
<evidence type="ECO:0000313" key="5">
    <source>
        <dbReference type="EMBL" id="MFC6180218.1"/>
    </source>
</evidence>
<feature type="signal peptide" evidence="3">
    <location>
        <begin position="1"/>
        <end position="28"/>
    </location>
</feature>
<dbReference type="Pfam" id="PF01183">
    <property type="entry name" value="Glyco_hydro_25"/>
    <property type="match status" value="1"/>
</dbReference>
<sequence>MKAHNFKPVVRGLALTALVTLGFGVAAAKTASADTTKAIPDISEWQGQLTATEVQNMKNNVSFVINRRQYGSDYIDKYATNNTNLYVKYGVPFGEYAYAQFVSASDAKQEAKDFYNRSNKNAAFYVLDFEVNTVTSGTTNAAVKAWYDEMRSLTNKKLIFYSYQSFATTYANTARQSFDAQWIANYSSTPTISYALWQYTDNYYMSALDQYIDNSKAVVSVHPISWWTAAGSVAGSTTDTSTSTNTNTNTSTTTTTPTAYSKYKVGQHAYLHKAATTYYGTSTTIPSSAKQKFYKITAVKSVTSGNSAQAVYLSGLNQWVLAQDVTGYWYGQHGSFDLTSNLNIYADAGLKTKTGSKYTKGSQIKGTVITNGNVRRIKTSKGYVSANVKYATPAYFESLPSSKTVTVKKKIYGYSKSSLKKAYRQNSLAKGTKVTVTKVGKRSTGSRYFVTAAGQYITANKSYVTN</sequence>
<feature type="compositionally biased region" description="Low complexity" evidence="2">
    <location>
        <begin position="236"/>
        <end position="255"/>
    </location>
</feature>
<comment type="caution">
    <text evidence="5">The sequence shown here is derived from an EMBL/GenBank/DDBJ whole genome shotgun (WGS) entry which is preliminary data.</text>
</comment>
<dbReference type="InterPro" id="IPR017853">
    <property type="entry name" value="GH"/>
</dbReference>